<dbReference type="AlphaFoldDB" id="A0AAD6XW93"/>
<feature type="region of interest" description="Disordered" evidence="1">
    <location>
        <begin position="94"/>
        <end position="135"/>
    </location>
</feature>
<dbReference type="EMBL" id="JARJCN010000018">
    <property type="protein sequence ID" value="KAJ7092326.1"/>
    <property type="molecule type" value="Genomic_DNA"/>
</dbReference>
<reference evidence="2" key="1">
    <citation type="submission" date="2023-03" db="EMBL/GenBank/DDBJ databases">
        <title>Massive genome expansion in bonnet fungi (Mycena s.s.) driven by repeated elements and novel gene families across ecological guilds.</title>
        <authorList>
            <consortium name="Lawrence Berkeley National Laboratory"/>
            <person name="Harder C.B."/>
            <person name="Miyauchi S."/>
            <person name="Viragh M."/>
            <person name="Kuo A."/>
            <person name="Thoen E."/>
            <person name="Andreopoulos B."/>
            <person name="Lu D."/>
            <person name="Skrede I."/>
            <person name="Drula E."/>
            <person name="Henrissat B."/>
            <person name="Morin E."/>
            <person name="Kohler A."/>
            <person name="Barry K."/>
            <person name="LaButti K."/>
            <person name="Morin E."/>
            <person name="Salamov A."/>
            <person name="Lipzen A."/>
            <person name="Mereny Z."/>
            <person name="Hegedus B."/>
            <person name="Baldrian P."/>
            <person name="Stursova M."/>
            <person name="Weitz H."/>
            <person name="Taylor A."/>
            <person name="Grigoriev I.V."/>
            <person name="Nagy L.G."/>
            <person name="Martin F."/>
            <person name="Kauserud H."/>
        </authorList>
    </citation>
    <scope>NUCLEOTIDE SEQUENCE</scope>
    <source>
        <strain evidence="2">CBHHK173m</strain>
    </source>
</reference>
<accession>A0AAD6XW93</accession>
<dbReference type="Proteomes" id="UP001222325">
    <property type="component" value="Unassembled WGS sequence"/>
</dbReference>
<gene>
    <name evidence="2" type="ORF">B0H15DRAFT_799497</name>
</gene>
<evidence type="ECO:0000313" key="2">
    <source>
        <dbReference type="EMBL" id="KAJ7092326.1"/>
    </source>
</evidence>
<protein>
    <submittedName>
        <fullName evidence="2">Uncharacterized protein</fullName>
    </submittedName>
</protein>
<proteinExistence type="predicted"/>
<feature type="compositionally biased region" description="Low complexity" evidence="1">
    <location>
        <begin position="113"/>
        <end position="135"/>
    </location>
</feature>
<organism evidence="2 3">
    <name type="scientific">Mycena belliarum</name>
    <dbReference type="NCBI Taxonomy" id="1033014"/>
    <lineage>
        <taxon>Eukaryota</taxon>
        <taxon>Fungi</taxon>
        <taxon>Dikarya</taxon>
        <taxon>Basidiomycota</taxon>
        <taxon>Agaricomycotina</taxon>
        <taxon>Agaricomycetes</taxon>
        <taxon>Agaricomycetidae</taxon>
        <taxon>Agaricales</taxon>
        <taxon>Marasmiineae</taxon>
        <taxon>Mycenaceae</taxon>
        <taxon>Mycena</taxon>
    </lineage>
</organism>
<evidence type="ECO:0000256" key="1">
    <source>
        <dbReference type="SAM" id="MobiDB-lite"/>
    </source>
</evidence>
<evidence type="ECO:0000313" key="3">
    <source>
        <dbReference type="Proteomes" id="UP001222325"/>
    </source>
</evidence>
<feature type="compositionally biased region" description="Basic and acidic residues" evidence="1">
    <location>
        <begin position="268"/>
        <end position="277"/>
    </location>
</feature>
<comment type="caution">
    <text evidence="2">The sequence shown here is derived from an EMBL/GenBank/DDBJ whole genome shotgun (WGS) entry which is preliminary data.</text>
</comment>
<keyword evidence="3" id="KW-1185">Reference proteome</keyword>
<sequence>MGSPWTPVHLVSANFGKSRQSIGHPTIDVAGEFLASSPHNQCSRPSIMPPPVNKNNNCCPICQTHLSPKRRKSDGRWFLKCYSPSAHANEGGRTYFFHFPPTPAQSESPPPTSRLLAPSTSSSSSPQRPRPASTAPKHCVYTRCKSTRINIKCRQQMCQKHCISSGGCTRHAISPKFTVSSAPLSNPQFYEDLHQAALAPLRALDAFRAQVHPKEWELDSLFGVKPLSPAERAREQQEDADIAEALRRSRETREEETDITEAVQRSRNRIERQRKRREDFQQLADEVARPSPPPIPASLPPRSLFTTPDPPSLLSLLRDHKPMSISQRATQRFPLIEWFDSITPAVVTMVQDCPQWPHWSLGFQGASYQCYSTQYSTWMTLKPDYVHSVSTDRPIFIRPLGVTGIDEDELIQRFKSSSSPRAWNVPTTCARRRKTPVFEVIDDSDDEVEVVAHKRRRLFLPSPSSA</sequence>
<feature type="compositionally biased region" description="Pro residues" evidence="1">
    <location>
        <begin position="100"/>
        <end position="112"/>
    </location>
</feature>
<feature type="region of interest" description="Disordered" evidence="1">
    <location>
        <begin position="246"/>
        <end position="277"/>
    </location>
</feature>
<name>A0AAD6XW93_9AGAR</name>